<reference evidence="1" key="2">
    <citation type="journal article" date="2015" name="Data Brief">
        <title>Shoot transcriptome of the giant reed, Arundo donax.</title>
        <authorList>
            <person name="Barrero R.A."/>
            <person name="Guerrero F.D."/>
            <person name="Moolhuijzen P."/>
            <person name="Goolsby J.A."/>
            <person name="Tidwell J."/>
            <person name="Bellgard S.E."/>
            <person name="Bellgard M.I."/>
        </authorList>
    </citation>
    <scope>NUCLEOTIDE SEQUENCE</scope>
    <source>
        <tissue evidence="1">Shoot tissue taken approximately 20 cm above the soil surface</tissue>
    </source>
</reference>
<evidence type="ECO:0000313" key="1">
    <source>
        <dbReference type="EMBL" id="JAE23752.1"/>
    </source>
</evidence>
<dbReference type="AlphaFoldDB" id="A0A0A9GGZ5"/>
<organism evidence="1">
    <name type="scientific">Arundo donax</name>
    <name type="common">Giant reed</name>
    <name type="synonym">Donax arundinaceus</name>
    <dbReference type="NCBI Taxonomy" id="35708"/>
    <lineage>
        <taxon>Eukaryota</taxon>
        <taxon>Viridiplantae</taxon>
        <taxon>Streptophyta</taxon>
        <taxon>Embryophyta</taxon>
        <taxon>Tracheophyta</taxon>
        <taxon>Spermatophyta</taxon>
        <taxon>Magnoliopsida</taxon>
        <taxon>Liliopsida</taxon>
        <taxon>Poales</taxon>
        <taxon>Poaceae</taxon>
        <taxon>PACMAD clade</taxon>
        <taxon>Arundinoideae</taxon>
        <taxon>Arundineae</taxon>
        <taxon>Arundo</taxon>
    </lineage>
</organism>
<accession>A0A0A9GGZ5</accession>
<name>A0A0A9GGZ5_ARUDO</name>
<sequence length="20" mass="2376">MAQKRAYIQISHTLYMGNSY</sequence>
<protein>
    <submittedName>
        <fullName evidence="1">Uncharacterized protein</fullName>
    </submittedName>
</protein>
<proteinExistence type="predicted"/>
<dbReference type="EMBL" id="GBRH01174144">
    <property type="protein sequence ID" value="JAE23752.1"/>
    <property type="molecule type" value="Transcribed_RNA"/>
</dbReference>
<reference evidence="1" key="1">
    <citation type="submission" date="2014-09" db="EMBL/GenBank/DDBJ databases">
        <authorList>
            <person name="Magalhaes I.L.F."/>
            <person name="Oliveira U."/>
            <person name="Santos F.R."/>
            <person name="Vidigal T.H.D.A."/>
            <person name="Brescovit A.D."/>
            <person name="Santos A.J."/>
        </authorList>
    </citation>
    <scope>NUCLEOTIDE SEQUENCE</scope>
    <source>
        <tissue evidence="1">Shoot tissue taken approximately 20 cm above the soil surface</tissue>
    </source>
</reference>